<gene>
    <name evidence="1" type="primary">Cnig_chr_X.g22472</name>
    <name evidence="1" type="ORF">B9Z55_022472</name>
</gene>
<sequence>MSVGMHYDWNWMWSSQSKTSSIMQTTHEYIQTMPNTIRSFSARTLRFFHDLHCICLNNGTPIKHMK</sequence>
<dbReference type="EMBL" id="PDUG01000006">
    <property type="protein sequence ID" value="PIC15534.1"/>
    <property type="molecule type" value="Genomic_DNA"/>
</dbReference>
<name>A0A2G5SKA5_9PELO</name>
<evidence type="ECO:0000313" key="1">
    <source>
        <dbReference type="EMBL" id="PIC15534.1"/>
    </source>
</evidence>
<comment type="caution">
    <text evidence="1">The sequence shown here is derived from an EMBL/GenBank/DDBJ whole genome shotgun (WGS) entry which is preliminary data.</text>
</comment>
<evidence type="ECO:0000313" key="2">
    <source>
        <dbReference type="Proteomes" id="UP000230233"/>
    </source>
</evidence>
<proteinExistence type="predicted"/>
<dbReference type="AlphaFoldDB" id="A0A2G5SKA5"/>
<dbReference type="Proteomes" id="UP000230233">
    <property type="component" value="Chromosome X"/>
</dbReference>
<keyword evidence="2" id="KW-1185">Reference proteome</keyword>
<reference evidence="2" key="1">
    <citation type="submission" date="2017-10" db="EMBL/GenBank/DDBJ databases">
        <title>Rapid genome shrinkage in a self-fertile nematode reveals novel sperm competition proteins.</title>
        <authorList>
            <person name="Yin D."/>
            <person name="Schwarz E.M."/>
            <person name="Thomas C.G."/>
            <person name="Felde R.L."/>
            <person name="Korf I.F."/>
            <person name="Cutter A.D."/>
            <person name="Schartner C.M."/>
            <person name="Ralston E.J."/>
            <person name="Meyer B.J."/>
            <person name="Haag E.S."/>
        </authorList>
    </citation>
    <scope>NUCLEOTIDE SEQUENCE [LARGE SCALE GENOMIC DNA]</scope>
    <source>
        <strain evidence="2">JU1422</strain>
    </source>
</reference>
<organism evidence="1 2">
    <name type="scientific">Caenorhabditis nigoni</name>
    <dbReference type="NCBI Taxonomy" id="1611254"/>
    <lineage>
        <taxon>Eukaryota</taxon>
        <taxon>Metazoa</taxon>
        <taxon>Ecdysozoa</taxon>
        <taxon>Nematoda</taxon>
        <taxon>Chromadorea</taxon>
        <taxon>Rhabditida</taxon>
        <taxon>Rhabditina</taxon>
        <taxon>Rhabditomorpha</taxon>
        <taxon>Rhabditoidea</taxon>
        <taxon>Rhabditidae</taxon>
        <taxon>Peloderinae</taxon>
        <taxon>Caenorhabditis</taxon>
    </lineage>
</organism>
<protein>
    <submittedName>
        <fullName evidence="1">Uncharacterized protein</fullName>
    </submittedName>
</protein>
<accession>A0A2G5SKA5</accession>